<evidence type="ECO:0000313" key="3">
    <source>
        <dbReference type="EMBL" id="MEC6833605.1"/>
    </source>
</evidence>
<name>A0ABU6LBT8_9GAMM</name>
<dbReference type="PIRSF" id="PIRSF003259">
    <property type="entry name" value="Pilus_assembly_TraL"/>
    <property type="match status" value="1"/>
</dbReference>
<evidence type="ECO:0000313" key="4">
    <source>
        <dbReference type="Proteomes" id="UP001306119"/>
    </source>
</evidence>
<organism evidence="3 4">
    <name type="scientific">Photobacterium toruni</name>
    <dbReference type="NCBI Taxonomy" id="1935446"/>
    <lineage>
        <taxon>Bacteria</taxon>
        <taxon>Pseudomonadati</taxon>
        <taxon>Pseudomonadota</taxon>
        <taxon>Gammaproteobacteria</taxon>
        <taxon>Vibrionales</taxon>
        <taxon>Vibrionaceae</taxon>
        <taxon>Photobacterium</taxon>
    </lineage>
</organism>
<dbReference type="EMBL" id="JAYXUG010000022">
    <property type="protein sequence ID" value="MEC6833605.1"/>
    <property type="molecule type" value="Genomic_DNA"/>
</dbReference>
<keyword evidence="2" id="KW-0812">Transmembrane</keyword>
<keyword evidence="1" id="KW-0184">Conjugation</keyword>
<protein>
    <recommendedName>
        <fullName evidence="1">Protein TraL</fullName>
    </recommendedName>
</protein>
<keyword evidence="2" id="KW-1133">Transmembrane helix</keyword>
<keyword evidence="4" id="KW-1185">Reference proteome</keyword>
<dbReference type="RefSeq" id="WP_045039011.1">
    <property type="nucleotide sequence ID" value="NZ_JAYXUG010000022.1"/>
</dbReference>
<dbReference type="NCBIfam" id="TIGR02762">
    <property type="entry name" value="TraL_TIGR"/>
    <property type="match status" value="1"/>
</dbReference>
<keyword evidence="1" id="KW-0998">Cell outer membrane</keyword>
<proteinExistence type="predicted"/>
<gene>
    <name evidence="3" type="primary">traL</name>
    <name evidence="3" type="ORF">VXS06_17715</name>
</gene>
<comment type="caution">
    <text evidence="3">The sequence shown here is derived from an EMBL/GenBank/DDBJ whole genome shotgun (WGS) entry which is preliminary data.</text>
</comment>
<dbReference type="Pfam" id="PF07178">
    <property type="entry name" value="TraL"/>
    <property type="match status" value="1"/>
</dbReference>
<comment type="subcellular location">
    <subcellularLocation>
        <location evidence="1">Cell outer membrane</location>
    </subcellularLocation>
</comment>
<sequence>MENEQNFFKLPHYIDQGRIVMGMPLDVVLPAGIVFGLFAMAQYMMTGMALAALVFYALRTLKQSKGDNFIPLILYWYAPPTISRAIFYHTPPANQRYWLN</sequence>
<keyword evidence="1 2" id="KW-0472">Membrane</keyword>
<dbReference type="InterPro" id="IPR009838">
    <property type="entry name" value="T4SS_TraL"/>
</dbReference>
<dbReference type="InterPro" id="IPR016382">
    <property type="entry name" value="Pilus_assmbly_TraL"/>
</dbReference>
<reference evidence="3 4" key="1">
    <citation type="submission" date="2024-01" db="EMBL/GenBank/DDBJ databases">
        <title>Active colonisers of the gastrointestinal tract of Atlantic salmon farmed in a warm water region.</title>
        <authorList>
            <person name="Bowman J.P."/>
        </authorList>
    </citation>
    <scope>NUCLEOTIDE SEQUENCE [LARGE SCALE GENOMIC DNA]</scope>
    <source>
        <strain evidence="3 4">S3MW1</strain>
    </source>
</reference>
<accession>A0ABU6LBT8</accession>
<evidence type="ECO:0000256" key="2">
    <source>
        <dbReference type="SAM" id="Phobius"/>
    </source>
</evidence>
<evidence type="ECO:0000256" key="1">
    <source>
        <dbReference type="PIRNR" id="PIRNR003259"/>
    </source>
</evidence>
<comment type="function">
    <text evidence="1">Membrane protein involved in F pilin formation.</text>
</comment>
<feature type="transmembrane region" description="Helical" evidence="2">
    <location>
        <begin position="33"/>
        <end position="58"/>
    </location>
</feature>
<dbReference type="Proteomes" id="UP001306119">
    <property type="component" value="Unassembled WGS sequence"/>
</dbReference>